<dbReference type="AlphaFoldDB" id="A0A1B0AAF7"/>
<dbReference type="GO" id="GO:0005634">
    <property type="term" value="C:nucleus"/>
    <property type="evidence" value="ECO:0007669"/>
    <property type="project" value="TreeGrafter"/>
</dbReference>
<keyword evidence="5" id="KW-1185">Reference proteome</keyword>
<proteinExistence type="predicted"/>
<dbReference type="FunFam" id="3.30.70.330:FF:000494">
    <property type="entry name" value="28 kDa ribonucleoprotein, chloroplastic"/>
    <property type="match status" value="1"/>
</dbReference>
<evidence type="ECO:0000313" key="5">
    <source>
        <dbReference type="Proteomes" id="UP000092445"/>
    </source>
</evidence>
<sequence>MSSVRRTYKLFVGNLPWTIGQKELELYFSKFGHVSSAAIVYDNQQGISKGYGFVTFSSGDGYNSACNQNLHYLEGRALSVKEASNQ</sequence>
<dbReference type="EnsemblMetazoa" id="GPAI039287-RA">
    <property type="protein sequence ID" value="GPAI039287-PA"/>
    <property type="gene ID" value="GPAI039287"/>
</dbReference>
<feature type="domain" description="RRM" evidence="3">
    <location>
        <begin position="8"/>
        <end position="85"/>
    </location>
</feature>
<dbReference type="Proteomes" id="UP000092445">
    <property type="component" value="Unassembled WGS sequence"/>
</dbReference>
<accession>A0A1B0AAF7</accession>
<evidence type="ECO:0000256" key="2">
    <source>
        <dbReference type="PROSITE-ProRule" id="PRU00176"/>
    </source>
</evidence>
<dbReference type="InterPro" id="IPR000504">
    <property type="entry name" value="RRM_dom"/>
</dbReference>
<organism evidence="4 5">
    <name type="scientific">Glossina pallidipes</name>
    <name type="common">Tsetse fly</name>
    <dbReference type="NCBI Taxonomy" id="7398"/>
    <lineage>
        <taxon>Eukaryota</taxon>
        <taxon>Metazoa</taxon>
        <taxon>Ecdysozoa</taxon>
        <taxon>Arthropoda</taxon>
        <taxon>Hexapoda</taxon>
        <taxon>Insecta</taxon>
        <taxon>Pterygota</taxon>
        <taxon>Neoptera</taxon>
        <taxon>Endopterygota</taxon>
        <taxon>Diptera</taxon>
        <taxon>Brachycera</taxon>
        <taxon>Muscomorpha</taxon>
        <taxon>Hippoboscoidea</taxon>
        <taxon>Glossinidae</taxon>
        <taxon>Glossina</taxon>
    </lineage>
</organism>
<dbReference type="InterPro" id="IPR050886">
    <property type="entry name" value="RNA-binding_reg"/>
</dbReference>
<reference evidence="4" key="2">
    <citation type="submission" date="2020-05" db="UniProtKB">
        <authorList>
            <consortium name="EnsemblMetazoa"/>
        </authorList>
    </citation>
    <scope>IDENTIFICATION</scope>
    <source>
        <strain evidence="4">IAEA</strain>
    </source>
</reference>
<dbReference type="SMART" id="SM00360">
    <property type="entry name" value="RRM"/>
    <property type="match status" value="1"/>
</dbReference>
<evidence type="ECO:0000313" key="4">
    <source>
        <dbReference type="EnsemblMetazoa" id="GPAI039287-PA"/>
    </source>
</evidence>
<dbReference type="Gene3D" id="3.30.70.330">
    <property type="match status" value="1"/>
</dbReference>
<dbReference type="InterPro" id="IPR035979">
    <property type="entry name" value="RBD_domain_sf"/>
</dbReference>
<dbReference type="PANTHER" id="PTHR48024">
    <property type="entry name" value="GEO13361P1-RELATED"/>
    <property type="match status" value="1"/>
</dbReference>
<name>A0A1B0AAF7_GLOPL</name>
<evidence type="ECO:0000256" key="1">
    <source>
        <dbReference type="ARBA" id="ARBA00022884"/>
    </source>
</evidence>
<protein>
    <recommendedName>
        <fullName evidence="3">RRM domain-containing protein</fullName>
    </recommendedName>
</protein>
<dbReference type="VEuPathDB" id="VectorBase:GPAI039287"/>
<dbReference type="InterPro" id="IPR012677">
    <property type="entry name" value="Nucleotide-bd_a/b_plait_sf"/>
</dbReference>
<dbReference type="GO" id="GO:0003723">
    <property type="term" value="F:RNA binding"/>
    <property type="evidence" value="ECO:0007669"/>
    <property type="project" value="UniProtKB-UniRule"/>
</dbReference>
<keyword evidence="1 2" id="KW-0694">RNA-binding</keyword>
<dbReference type="PANTHER" id="PTHR48024:SF56">
    <property type="entry name" value="HETEROGENEOUS NUCLEAR RIBONUCLEOPROTEIN A0"/>
    <property type="match status" value="1"/>
</dbReference>
<dbReference type="SUPFAM" id="SSF54928">
    <property type="entry name" value="RNA-binding domain, RBD"/>
    <property type="match status" value="1"/>
</dbReference>
<evidence type="ECO:0000259" key="3">
    <source>
        <dbReference type="PROSITE" id="PS50102"/>
    </source>
</evidence>
<dbReference type="Pfam" id="PF00076">
    <property type="entry name" value="RRM_1"/>
    <property type="match status" value="1"/>
</dbReference>
<dbReference type="PROSITE" id="PS50102">
    <property type="entry name" value="RRM"/>
    <property type="match status" value="1"/>
</dbReference>
<dbReference type="STRING" id="7398.A0A1B0AAF7"/>
<reference evidence="5" key="1">
    <citation type="submission" date="2014-03" db="EMBL/GenBank/DDBJ databases">
        <authorList>
            <person name="Aksoy S."/>
            <person name="Warren W."/>
            <person name="Wilson R.K."/>
        </authorList>
    </citation>
    <scope>NUCLEOTIDE SEQUENCE [LARGE SCALE GENOMIC DNA]</scope>
    <source>
        <strain evidence="5">IAEA</strain>
    </source>
</reference>